<sequence>MRHLFILLALFILAGPAASTTEVRVGEAASPQGAVILVVDGMGAAYVYPELKPRAGDGTPLASAILFNLTAKGARVLDVAVPVPETGPSHSVLVTGCSWMDSAIIRTPGATIFDAAREEGLLCIALLQRGDAVNILLEQDGVVFFDDNSLWGAEPLAGSGGDFPGDLAGLLQAWRDIFPLYNQVRGVPGYVGYNAWGLDAAADLVSAMGERPFLLIVNVGAVDSAGHNLGAEGYLETISGLDPPLGRLVEACESEGVLLLITADHGMSFPSGEGKGGHSSSKYSGQPESLSVPAVFMGPGVDDIVISGHWSQVDLGPTLLDLLNIRAELPLSEGRVIPVSKLSDLSVDAGRVGEVEVHKDGGLVARATGDSRYIFKDLERGTYSVEAGGRVAQVHLSGDQTIDMSESEPASLFDLISPIFEPEKRKYVAVALILAVNVVGAVLILRIARRG</sequence>
<dbReference type="EMBL" id="JARFPK010000011">
    <property type="protein sequence ID" value="MDF0590354.1"/>
    <property type="molecule type" value="Genomic_DNA"/>
</dbReference>
<keyword evidence="4" id="KW-1185">Reference proteome</keyword>
<dbReference type="InterPro" id="IPR017850">
    <property type="entry name" value="Alkaline_phosphatase_core_sf"/>
</dbReference>
<name>A0ABT5X6N8_9EURY</name>
<keyword evidence="1" id="KW-0472">Membrane</keyword>
<feature type="transmembrane region" description="Helical" evidence="1">
    <location>
        <begin position="427"/>
        <end position="448"/>
    </location>
</feature>
<dbReference type="Gene3D" id="3.40.720.10">
    <property type="entry name" value="Alkaline Phosphatase, subunit A"/>
    <property type="match status" value="1"/>
</dbReference>
<comment type="caution">
    <text evidence="3">The sequence shown here is derived from an EMBL/GenBank/DDBJ whole genome shotgun (WGS) entry which is preliminary data.</text>
</comment>
<dbReference type="Proteomes" id="UP001220010">
    <property type="component" value="Unassembled WGS sequence"/>
</dbReference>
<evidence type="ECO:0000259" key="2">
    <source>
        <dbReference type="Pfam" id="PF01676"/>
    </source>
</evidence>
<dbReference type="SUPFAM" id="SSF53649">
    <property type="entry name" value="Alkaline phosphatase-like"/>
    <property type="match status" value="1"/>
</dbReference>
<dbReference type="RefSeq" id="WP_316966105.1">
    <property type="nucleotide sequence ID" value="NZ_JARFPK010000011.1"/>
</dbReference>
<keyword evidence="1" id="KW-1133">Transmembrane helix</keyword>
<organism evidence="3 4">
    <name type="scientific">Candidatus Methanocrinis natronophilus</name>
    <dbReference type="NCBI Taxonomy" id="3033396"/>
    <lineage>
        <taxon>Archaea</taxon>
        <taxon>Methanobacteriati</taxon>
        <taxon>Methanobacteriota</taxon>
        <taxon>Stenosarchaea group</taxon>
        <taxon>Methanomicrobia</taxon>
        <taxon>Methanotrichales</taxon>
        <taxon>Methanotrichaceae</taxon>
        <taxon>Methanocrinis</taxon>
    </lineage>
</organism>
<evidence type="ECO:0000313" key="4">
    <source>
        <dbReference type="Proteomes" id="UP001220010"/>
    </source>
</evidence>
<proteinExistence type="predicted"/>
<dbReference type="Pfam" id="PF01676">
    <property type="entry name" value="Metalloenzyme"/>
    <property type="match status" value="1"/>
</dbReference>
<dbReference type="InterPro" id="IPR006124">
    <property type="entry name" value="Metalloenzyme"/>
</dbReference>
<evidence type="ECO:0000256" key="1">
    <source>
        <dbReference type="SAM" id="Phobius"/>
    </source>
</evidence>
<protein>
    <submittedName>
        <fullName evidence="3">Alkaline phosphatase family protein</fullName>
    </submittedName>
</protein>
<evidence type="ECO:0000313" key="3">
    <source>
        <dbReference type="EMBL" id="MDF0590354.1"/>
    </source>
</evidence>
<accession>A0ABT5X6N8</accession>
<reference evidence="3 4" key="1">
    <citation type="submission" date="2023-03" db="EMBL/GenBank/DDBJ databases">
        <title>WGS of Methanotrichaceae archaeon Mx.</title>
        <authorList>
            <person name="Sorokin D.Y."/>
            <person name="Merkel A.Y."/>
        </authorList>
    </citation>
    <scope>NUCLEOTIDE SEQUENCE [LARGE SCALE GENOMIC DNA]</scope>
    <source>
        <strain evidence="3 4">Mx</strain>
    </source>
</reference>
<keyword evidence="1" id="KW-0812">Transmembrane</keyword>
<gene>
    <name evidence="3" type="ORF">P0O15_04100</name>
</gene>
<feature type="domain" description="Metalloenzyme" evidence="2">
    <location>
        <begin position="201"/>
        <end position="302"/>
    </location>
</feature>